<dbReference type="AlphaFoldDB" id="A0A7V2B1S7"/>
<dbReference type="GO" id="GO:0072344">
    <property type="term" value="P:rescue of stalled ribosome"/>
    <property type="evidence" value="ECO:0007669"/>
    <property type="project" value="TreeGrafter"/>
</dbReference>
<dbReference type="PANTHER" id="PTHR15239">
    <property type="entry name" value="NUCLEAR EXPORT MEDIATOR FACTOR NEMF"/>
    <property type="match status" value="1"/>
</dbReference>
<evidence type="ECO:0000259" key="2">
    <source>
        <dbReference type="Pfam" id="PF05670"/>
    </source>
</evidence>
<comment type="caution">
    <text evidence="3">The sequence shown here is derived from an EMBL/GenBank/DDBJ whole genome shotgun (WGS) entry which is preliminary data.</text>
</comment>
<evidence type="ECO:0000256" key="1">
    <source>
        <dbReference type="SAM" id="Coils"/>
    </source>
</evidence>
<dbReference type="GO" id="GO:0000049">
    <property type="term" value="F:tRNA binding"/>
    <property type="evidence" value="ECO:0007669"/>
    <property type="project" value="TreeGrafter"/>
</dbReference>
<feature type="domain" description="NFACT RNA-binding" evidence="2">
    <location>
        <begin position="443"/>
        <end position="535"/>
    </location>
</feature>
<dbReference type="GO" id="GO:0043023">
    <property type="term" value="F:ribosomal large subunit binding"/>
    <property type="evidence" value="ECO:0007669"/>
    <property type="project" value="TreeGrafter"/>
</dbReference>
<dbReference type="InterPro" id="IPR051608">
    <property type="entry name" value="RQC_Subunit_NEMF"/>
</dbReference>
<reference evidence="3" key="1">
    <citation type="journal article" date="2020" name="mSystems">
        <title>Genome- and Community-Level Interaction Insights into Carbon Utilization and Element Cycling Functions of Hydrothermarchaeota in Hydrothermal Sediment.</title>
        <authorList>
            <person name="Zhou Z."/>
            <person name="Liu Y."/>
            <person name="Xu W."/>
            <person name="Pan J."/>
            <person name="Luo Z.H."/>
            <person name="Li M."/>
        </authorList>
    </citation>
    <scope>NUCLEOTIDE SEQUENCE [LARGE SCALE GENOMIC DNA]</scope>
    <source>
        <strain evidence="3">SpSt-143</strain>
    </source>
</reference>
<keyword evidence="1" id="KW-0175">Coiled coil</keyword>
<dbReference type="PANTHER" id="PTHR15239:SF6">
    <property type="entry name" value="RIBOSOME QUALITY CONTROL COMPLEX SUBUNIT NEMF"/>
    <property type="match status" value="1"/>
</dbReference>
<feature type="coiled-coil region" evidence="1">
    <location>
        <begin position="356"/>
        <end position="397"/>
    </location>
</feature>
<sequence>MLQTYYTLHALAEAWRRELRGSQLIDAFSQVRRELVLAFAQPKAQWMVRLSTGAFRYVFRVEGYHRARRNVATLFAAAHGRTLVDIRVAERDRVLFFELDDASYFQCWLYGPRPNVLWVGPDGRVRAAFAQDDAWRGQLAPAPCPAAAVDTFAAFQARWQPKGRTLTQAVAVAFPLFDALLAQEVIFRAGLEEQLPAECTEEALQRLYAAGSALETALQHPAPRLYRIDPWTTQFALIPLEHLAHLPCESFDSVDAAVHVATRRALAVKAFREAYLPLRQTFETALERLKQQQQMLAAALARPERAEQYARWGHLLMAQAHLVPTGAEMVALPDWFGDGSLVQIPLDPSRSVVENAQAYYERARAARQERETIQKRLEDVQRRLPRLEALRSELEAISSMPALRTFRQRYAAELAALGLAHSTRLQQTEPGFRRIPLGGGYEAWIGRNARENDALTFRYARPFDVWLHARDVPGSHVILRLPGRTHQPPRHVLEQAAALAAYFSKARGSYLVPVVAVPRKYVRKPRAAAPGTVVFEQETVLLVQPQPPEVLQTANF</sequence>
<accession>A0A7V2B1S7</accession>
<dbReference type="InterPro" id="IPR008532">
    <property type="entry name" value="NFACT_RNA-bd"/>
</dbReference>
<dbReference type="Gene3D" id="2.30.310.10">
    <property type="entry name" value="ibrinogen binding protein from staphylococcus aureus domain"/>
    <property type="match status" value="1"/>
</dbReference>
<gene>
    <name evidence="3" type="ORF">ENO59_09460</name>
</gene>
<dbReference type="Pfam" id="PF05833">
    <property type="entry name" value="NFACT_N"/>
    <property type="match status" value="1"/>
</dbReference>
<evidence type="ECO:0000313" key="3">
    <source>
        <dbReference type="EMBL" id="HER96724.1"/>
    </source>
</evidence>
<name>A0A7V2B1S7_RHOMR</name>
<organism evidence="3">
    <name type="scientific">Rhodothermus marinus</name>
    <name type="common">Rhodothermus obamensis</name>
    <dbReference type="NCBI Taxonomy" id="29549"/>
    <lineage>
        <taxon>Bacteria</taxon>
        <taxon>Pseudomonadati</taxon>
        <taxon>Rhodothermota</taxon>
        <taxon>Rhodothermia</taxon>
        <taxon>Rhodothermales</taxon>
        <taxon>Rhodothermaceae</taxon>
        <taxon>Rhodothermus</taxon>
    </lineage>
</organism>
<dbReference type="Pfam" id="PF05670">
    <property type="entry name" value="NFACT-R_1"/>
    <property type="match status" value="1"/>
</dbReference>
<dbReference type="GO" id="GO:1990112">
    <property type="term" value="C:RQC complex"/>
    <property type="evidence" value="ECO:0007669"/>
    <property type="project" value="TreeGrafter"/>
</dbReference>
<proteinExistence type="predicted"/>
<protein>
    <submittedName>
        <fullName evidence="3">DUF814 domain-containing protein</fullName>
    </submittedName>
</protein>
<dbReference type="EMBL" id="DSGB01000006">
    <property type="protein sequence ID" value="HER96724.1"/>
    <property type="molecule type" value="Genomic_DNA"/>
</dbReference>